<organism evidence="3 4">
    <name type="scientific">Daphnia galeata</name>
    <dbReference type="NCBI Taxonomy" id="27404"/>
    <lineage>
        <taxon>Eukaryota</taxon>
        <taxon>Metazoa</taxon>
        <taxon>Ecdysozoa</taxon>
        <taxon>Arthropoda</taxon>
        <taxon>Crustacea</taxon>
        <taxon>Branchiopoda</taxon>
        <taxon>Diplostraca</taxon>
        <taxon>Cladocera</taxon>
        <taxon>Anomopoda</taxon>
        <taxon>Daphniidae</taxon>
        <taxon>Daphnia</taxon>
    </lineage>
</organism>
<feature type="region of interest" description="Disordered" evidence="1">
    <location>
        <begin position="109"/>
        <end position="137"/>
    </location>
</feature>
<feature type="region of interest" description="Disordered" evidence="1">
    <location>
        <begin position="155"/>
        <end position="192"/>
    </location>
</feature>
<dbReference type="InterPro" id="IPR041966">
    <property type="entry name" value="LOTUS-like"/>
</dbReference>
<sequence>MTEVDRFRDEVKLEIQALLCTEKGAIPSSRLFGLYKSEMGTPLPYAKLGYQRMDDFLRSIPDVVSSYTNYTDGLLYRPAKKRKPLSSNYSMGNRFKSFRVSSQVAPNRNFNRNYNTYKPPERLDNSRNGSFSKPYLSNNSSYTLPPRFMKINQETSPSAPQLQKSSYFSSSNYSQRAPTTTGPTMFSNNQNINNNKMFTKPTMMEPKPVAVLANSNLNVTGAKTSQGVPGRAHLIPQLMQPRAPAPQVQSDYETPQVVASQTPVVSPTPQAKSSAIVDPIQNSLMDLKISSSKPENSVNLLDSKVEMQHLPKPSSPTKICQEKPVSPNRIQWPLVAPKPLQEGVKPMTFYPSGFEQRPVTSRRVVIKPEEKPPRKLGVIAEPFNLTPQVPKVNTSEIKLENPDSSAPKISPLARAPRVLLKNGLPVDSSPTPAPLRTPRPFMFLPDHLPTVAPNPPAPVSPLLTRRLPFQSVESESVEKDFTSRLPSIVKPTAVLSTRSDEFYCERLKKMVAKLNLGRVSLNHNQMKSGRYIASIKVAQATFMTYPEDFEIMTDAYECAARQAVEHFEKTPSWMVPA</sequence>
<dbReference type="PROSITE" id="PS51644">
    <property type="entry name" value="HTH_OST"/>
    <property type="match status" value="1"/>
</dbReference>
<feature type="compositionally biased region" description="Polar residues" evidence="1">
    <location>
        <begin position="155"/>
        <end position="164"/>
    </location>
</feature>
<evidence type="ECO:0000256" key="1">
    <source>
        <dbReference type="SAM" id="MobiDB-lite"/>
    </source>
</evidence>
<feature type="compositionally biased region" description="Polar residues" evidence="1">
    <location>
        <begin position="126"/>
        <end position="137"/>
    </location>
</feature>
<dbReference type="EMBL" id="CAKKLH010000207">
    <property type="protein sequence ID" value="CAH0105957.1"/>
    <property type="molecule type" value="Genomic_DNA"/>
</dbReference>
<feature type="compositionally biased region" description="Low complexity" evidence="1">
    <location>
        <begin position="165"/>
        <end position="174"/>
    </location>
</feature>
<dbReference type="AlphaFoldDB" id="A0A8J2WNU6"/>
<dbReference type="InterPro" id="IPR025605">
    <property type="entry name" value="OST-HTH/LOTUS_dom"/>
</dbReference>
<feature type="compositionally biased region" description="Polar residues" evidence="1">
    <location>
        <begin position="175"/>
        <end position="192"/>
    </location>
</feature>
<dbReference type="Proteomes" id="UP000789390">
    <property type="component" value="Unassembled WGS sequence"/>
</dbReference>
<protein>
    <recommendedName>
        <fullName evidence="2">HTH OST-type domain-containing protein</fullName>
    </recommendedName>
</protein>
<evidence type="ECO:0000259" key="2">
    <source>
        <dbReference type="PROSITE" id="PS51644"/>
    </source>
</evidence>
<keyword evidence="4" id="KW-1185">Reference proteome</keyword>
<accession>A0A8J2WNU6</accession>
<evidence type="ECO:0000313" key="4">
    <source>
        <dbReference type="Proteomes" id="UP000789390"/>
    </source>
</evidence>
<name>A0A8J2WNU6_9CRUS</name>
<proteinExistence type="predicted"/>
<dbReference type="Gene3D" id="3.30.420.610">
    <property type="entry name" value="LOTUS domain-like"/>
    <property type="match status" value="1"/>
</dbReference>
<reference evidence="3" key="1">
    <citation type="submission" date="2021-11" db="EMBL/GenBank/DDBJ databases">
        <authorList>
            <person name="Schell T."/>
        </authorList>
    </citation>
    <scope>NUCLEOTIDE SEQUENCE</scope>
    <source>
        <strain evidence="3">M5</strain>
    </source>
</reference>
<comment type="caution">
    <text evidence="3">The sequence shown here is derived from an EMBL/GenBank/DDBJ whole genome shotgun (WGS) entry which is preliminary data.</text>
</comment>
<dbReference type="OrthoDB" id="10034606at2759"/>
<gene>
    <name evidence="3" type="ORF">DGAL_LOCUS9102</name>
</gene>
<evidence type="ECO:0000313" key="3">
    <source>
        <dbReference type="EMBL" id="CAH0105957.1"/>
    </source>
</evidence>
<dbReference type="Pfam" id="PF12872">
    <property type="entry name" value="OST-HTH"/>
    <property type="match status" value="1"/>
</dbReference>
<feature type="domain" description="HTH OST-type" evidence="2">
    <location>
        <begin position="7"/>
        <end position="80"/>
    </location>
</feature>